<dbReference type="Proteomes" id="UP000478483">
    <property type="component" value="Unassembled WGS sequence"/>
</dbReference>
<feature type="transmembrane region" description="Helical" evidence="1">
    <location>
        <begin position="12"/>
        <end position="33"/>
    </location>
</feature>
<evidence type="ECO:0000313" key="4">
    <source>
        <dbReference type="Proteomes" id="UP000284465"/>
    </source>
</evidence>
<name>A0A3R6DV08_9FIRM</name>
<dbReference type="EMBL" id="QSFP01000036">
    <property type="protein sequence ID" value="RHA62596.1"/>
    <property type="molecule type" value="Genomic_DNA"/>
</dbReference>
<protein>
    <submittedName>
        <fullName evidence="3">Uncharacterized protein</fullName>
    </submittedName>
</protein>
<dbReference type="EMBL" id="WNAJ01000002">
    <property type="protein sequence ID" value="MTR84085.1"/>
    <property type="molecule type" value="Genomic_DNA"/>
</dbReference>
<feature type="transmembrane region" description="Helical" evidence="1">
    <location>
        <begin position="92"/>
        <end position="110"/>
    </location>
</feature>
<reference evidence="3 4" key="1">
    <citation type="submission" date="2018-08" db="EMBL/GenBank/DDBJ databases">
        <title>A genome reference for cultivated species of the human gut microbiota.</title>
        <authorList>
            <person name="Zou Y."/>
            <person name="Xue W."/>
            <person name="Luo G."/>
        </authorList>
    </citation>
    <scope>NUCLEOTIDE SEQUENCE [LARGE SCALE GENOMIC DNA]</scope>
    <source>
        <strain evidence="3 4">AM43-11</strain>
    </source>
</reference>
<proteinExistence type="predicted"/>
<dbReference type="AlphaFoldDB" id="A0A3R6DV08"/>
<organism evidence="3 4">
    <name type="scientific">Roseburia intestinalis</name>
    <dbReference type="NCBI Taxonomy" id="166486"/>
    <lineage>
        <taxon>Bacteria</taxon>
        <taxon>Bacillati</taxon>
        <taxon>Bacillota</taxon>
        <taxon>Clostridia</taxon>
        <taxon>Lachnospirales</taxon>
        <taxon>Lachnospiraceae</taxon>
        <taxon>Roseburia</taxon>
    </lineage>
</organism>
<sequence>MKNKNLKKVMKMIGTGVYVNVWMMCSNTIAVMADPVSTGVAEVDTILTTLKTLFLGLVAGIGLIILIKGIADTAQAYQQQDSHGMYDGAKGIAAGAIMTFAGSILTLMGIS</sequence>
<accession>A0A3R6DV08</accession>
<keyword evidence="1" id="KW-0472">Membrane</keyword>
<comment type="caution">
    <text evidence="3">The sequence shown here is derived from an EMBL/GenBank/DDBJ whole genome shotgun (WGS) entry which is preliminary data.</text>
</comment>
<feature type="transmembrane region" description="Helical" evidence="1">
    <location>
        <begin position="53"/>
        <end position="71"/>
    </location>
</feature>
<evidence type="ECO:0000313" key="2">
    <source>
        <dbReference type="EMBL" id="MTR84085.1"/>
    </source>
</evidence>
<keyword evidence="1" id="KW-1133">Transmembrane helix</keyword>
<evidence type="ECO:0000256" key="1">
    <source>
        <dbReference type="SAM" id="Phobius"/>
    </source>
</evidence>
<dbReference type="RefSeq" id="WP_118412579.1">
    <property type="nucleotide sequence ID" value="NZ_QRPI01000005.1"/>
</dbReference>
<dbReference type="Proteomes" id="UP000284465">
    <property type="component" value="Unassembled WGS sequence"/>
</dbReference>
<evidence type="ECO:0000313" key="5">
    <source>
        <dbReference type="Proteomes" id="UP000478483"/>
    </source>
</evidence>
<keyword evidence="1" id="KW-0812">Transmembrane</keyword>
<gene>
    <name evidence="3" type="ORF">DW927_18675</name>
    <name evidence="2" type="ORF">GMD50_03250</name>
</gene>
<reference evidence="2 5" key="2">
    <citation type="journal article" date="2019" name="Nat. Med.">
        <title>A library of human gut bacterial isolates paired with longitudinal multiomics data enables mechanistic microbiome research.</title>
        <authorList>
            <person name="Poyet M."/>
            <person name="Groussin M."/>
            <person name="Gibbons S.M."/>
            <person name="Avila-Pacheco J."/>
            <person name="Jiang X."/>
            <person name="Kearney S.M."/>
            <person name="Perrotta A.R."/>
            <person name="Berdy B."/>
            <person name="Zhao S."/>
            <person name="Lieberman T.D."/>
            <person name="Swanson P.K."/>
            <person name="Smith M."/>
            <person name="Roesemann S."/>
            <person name="Alexander J.E."/>
            <person name="Rich S.A."/>
            <person name="Livny J."/>
            <person name="Vlamakis H."/>
            <person name="Clish C."/>
            <person name="Bullock K."/>
            <person name="Deik A."/>
            <person name="Scott J."/>
            <person name="Pierce K.A."/>
            <person name="Xavier R.J."/>
            <person name="Alm E.J."/>
        </authorList>
    </citation>
    <scope>NUCLEOTIDE SEQUENCE [LARGE SCALE GENOMIC DNA]</scope>
    <source>
        <strain evidence="2 5">BIOML-A1</strain>
    </source>
</reference>
<evidence type="ECO:0000313" key="3">
    <source>
        <dbReference type="EMBL" id="RHA62596.1"/>
    </source>
</evidence>